<dbReference type="Proteomes" id="UP000503197">
    <property type="component" value="Chromosome"/>
</dbReference>
<organism evidence="6 7">
    <name type="scientific">Vreelandella aquamarina</name>
    <dbReference type="NCBI Taxonomy" id="77097"/>
    <lineage>
        <taxon>Bacteria</taxon>
        <taxon>Pseudomonadati</taxon>
        <taxon>Pseudomonadota</taxon>
        <taxon>Gammaproteobacteria</taxon>
        <taxon>Oceanospirillales</taxon>
        <taxon>Halomonadaceae</taxon>
        <taxon>Vreelandella</taxon>
    </lineage>
</organism>
<evidence type="ECO:0000256" key="1">
    <source>
        <dbReference type="ARBA" id="ARBA00022603"/>
    </source>
</evidence>
<dbReference type="EC" id="2.1.1.-" evidence="3"/>
<feature type="domain" description="DNA methylase N-4/N-6" evidence="5">
    <location>
        <begin position="40"/>
        <end position="264"/>
    </location>
</feature>
<comment type="similarity">
    <text evidence="3">Belongs to the N(4)/N(6)-methyltransferase family.</text>
</comment>
<dbReference type="AlphaFoldDB" id="A0A6F8SVH9"/>
<dbReference type="InterPro" id="IPR029063">
    <property type="entry name" value="SAM-dependent_MTases_sf"/>
</dbReference>
<accession>A0A6F8SVH9</accession>
<feature type="region of interest" description="Disordered" evidence="4">
    <location>
        <begin position="166"/>
        <end position="187"/>
    </location>
</feature>
<evidence type="ECO:0000256" key="4">
    <source>
        <dbReference type="SAM" id="MobiDB-lite"/>
    </source>
</evidence>
<name>A0A6F8SVH9_9GAMM</name>
<dbReference type="InterPro" id="IPR001091">
    <property type="entry name" value="RM_Methyltransferase"/>
</dbReference>
<dbReference type="Gene3D" id="3.40.50.150">
    <property type="entry name" value="Vaccinia Virus protein VP39"/>
    <property type="match status" value="1"/>
</dbReference>
<evidence type="ECO:0000259" key="5">
    <source>
        <dbReference type="Pfam" id="PF01555"/>
    </source>
</evidence>
<dbReference type="InterPro" id="IPR002941">
    <property type="entry name" value="DNA_methylase_N4/N6"/>
</dbReference>
<dbReference type="EMBL" id="AP022821">
    <property type="protein sequence ID" value="BCA91920.1"/>
    <property type="molecule type" value="Genomic_DNA"/>
</dbReference>
<dbReference type="REBASE" id="390943">
    <property type="entry name" value="M.Hme801ORF16950P"/>
</dbReference>
<dbReference type="GO" id="GO:0032259">
    <property type="term" value="P:methylation"/>
    <property type="evidence" value="ECO:0007669"/>
    <property type="project" value="UniProtKB-KW"/>
</dbReference>
<dbReference type="PRINTS" id="PR00508">
    <property type="entry name" value="S21N4MTFRASE"/>
</dbReference>
<proteinExistence type="inferred from homology"/>
<dbReference type="SUPFAM" id="SSF53335">
    <property type="entry name" value="S-adenosyl-L-methionine-dependent methyltransferases"/>
    <property type="match status" value="1"/>
</dbReference>
<keyword evidence="2" id="KW-0808">Transferase</keyword>
<protein>
    <recommendedName>
        <fullName evidence="3">Methyltransferase</fullName>
        <ecNumber evidence="3">2.1.1.-</ecNumber>
    </recommendedName>
</protein>
<dbReference type="Pfam" id="PF01555">
    <property type="entry name" value="N6_N4_Mtase"/>
    <property type="match status" value="1"/>
</dbReference>
<reference evidence="6 7" key="1">
    <citation type="submission" date="2020-02" db="EMBL/GenBank/DDBJ databases">
        <title>Complete Genome Sequence of Halomonas meridiana strain BAA-801, Isolated from Deep Sea Thermal Vent.</title>
        <authorList>
            <person name="Takahashi Y."/>
            <person name="Takahashi H."/>
            <person name="Galipon J."/>
            <person name="Arakawa K."/>
        </authorList>
    </citation>
    <scope>NUCLEOTIDE SEQUENCE [LARGE SCALE GENOMIC DNA]</scope>
    <source>
        <strain evidence="6 7">Slthf1</strain>
    </source>
</reference>
<gene>
    <name evidence="6" type="ORF">HMSLTHF_16950</name>
</gene>
<sequence length="320" mass="35873">MDIIFRNPKKALDNFNTGGRASVYQGDYLKLIKYIPDNSIDLVFSSPPYCIGKAYESTKEITDFISSHEMIFSELVRILKPGGSICWQVGMHVKDGISTPLDALVYAESLKHPSLKLRNRIIWTFGHGLHCTNRFSGRHETIMWFTKGDNYVFNLDDVRVKQKYPGKTYSKGANKGQPSGNPLGKNPGDVWNIPNVKANHVEKTQHPCQFPVALPQIFIRALVPRNGVIFDPFSGSGTTAVASLVENRIFIGSELCSEYNKMAYDRITSALNGSPKIRPWDKEVAVPNDNQKVAKIPDGYGQPERIMDSLVQSLTYTFQP</sequence>
<evidence type="ECO:0000256" key="3">
    <source>
        <dbReference type="RuleBase" id="RU362026"/>
    </source>
</evidence>
<evidence type="ECO:0000256" key="2">
    <source>
        <dbReference type="ARBA" id="ARBA00022679"/>
    </source>
</evidence>
<evidence type="ECO:0000313" key="7">
    <source>
        <dbReference type="Proteomes" id="UP000503197"/>
    </source>
</evidence>
<dbReference type="GO" id="GO:0008170">
    <property type="term" value="F:N-methyltransferase activity"/>
    <property type="evidence" value="ECO:0007669"/>
    <property type="project" value="InterPro"/>
</dbReference>
<dbReference type="GO" id="GO:0003677">
    <property type="term" value="F:DNA binding"/>
    <property type="evidence" value="ECO:0007669"/>
    <property type="project" value="InterPro"/>
</dbReference>
<evidence type="ECO:0000313" key="6">
    <source>
        <dbReference type="EMBL" id="BCA91920.1"/>
    </source>
</evidence>
<keyword evidence="1 6" id="KW-0489">Methyltransferase</keyword>